<dbReference type="VEuPathDB" id="PlasmoDB:PVSEL_1407030"/>
<accession>A0A6V7TGW9</accession>
<dbReference type="EMBL" id="LR865435">
    <property type="protein sequence ID" value="CAD2114488.1"/>
    <property type="molecule type" value="Genomic_DNA"/>
</dbReference>
<proteinExistence type="predicted"/>
<dbReference type="VEuPathDB" id="PlasmoDB:PVPCR_1004810"/>
<name>A0A6V7TGW9_PLAVN</name>
<protein>
    <submittedName>
        <fullName evidence="2">Fam-a protein</fullName>
    </submittedName>
</protein>
<dbReference type="AlphaFoldDB" id="A0A6V7TGW9"/>
<evidence type="ECO:0000313" key="3">
    <source>
        <dbReference type="Proteomes" id="UP000515697"/>
    </source>
</evidence>
<evidence type="ECO:0000313" key="2">
    <source>
        <dbReference type="EMBL" id="CAD2114488.1"/>
    </source>
</evidence>
<dbReference type="VEuPathDB" id="PlasmoDB:PVBDA_1104960"/>
<reference evidence="2 3" key="1">
    <citation type="submission" date="2020-08" db="EMBL/GenBank/DDBJ databases">
        <authorList>
            <person name="Ramaprasad A."/>
        </authorList>
    </citation>
    <scope>NUCLEOTIDE SEQUENCE [LARGE SCALE GENOMIC DNA]</scope>
</reference>
<feature type="signal peptide" evidence="1">
    <location>
        <begin position="1"/>
        <end position="25"/>
    </location>
</feature>
<organism evidence="2 3">
    <name type="scientific">Plasmodium vinckei</name>
    <dbReference type="NCBI Taxonomy" id="5860"/>
    <lineage>
        <taxon>Eukaryota</taxon>
        <taxon>Sar</taxon>
        <taxon>Alveolata</taxon>
        <taxon>Apicomplexa</taxon>
        <taxon>Aconoidasida</taxon>
        <taxon>Haemosporida</taxon>
        <taxon>Plasmodiidae</taxon>
        <taxon>Plasmodium</taxon>
        <taxon>Plasmodium (Vinckeia)</taxon>
    </lineage>
</organism>
<dbReference type="Proteomes" id="UP000515697">
    <property type="component" value="Chromosome PVSEL_14"/>
</dbReference>
<gene>
    <name evidence="2" type="ORF">PVSEL_1407030</name>
</gene>
<keyword evidence="1" id="KW-0732">Signal</keyword>
<feature type="chain" id="PRO_5028293328" evidence="1">
    <location>
        <begin position="26"/>
        <end position="135"/>
    </location>
</feature>
<sequence>MNKFYIQIVFFLLSIFICVNNKTLATVPTPKKKNNKTLPTVVTPKEQNNKTFTTNLISREQIDKILATEPTPREQINKIMDAIQKTDEQNKRNGIYFLSPEERAIVDAKAERTLKLTHGRAYNLKEKLNQKKQKQ</sequence>
<evidence type="ECO:0000256" key="1">
    <source>
        <dbReference type="SAM" id="SignalP"/>
    </source>
</evidence>